<keyword evidence="2" id="KW-1185">Reference proteome</keyword>
<dbReference type="Proteomes" id="UP000568106">
    <property type="component" value="Unassembled WGS sequence"/>
</dbReference>
<dbReference type="EMBL" id="JACHDY010000006">
    <property type="protein sequence ID" value="MBB5319098.1"/>
    <property type="molecule type" value="Genomic_DNA"/>
</dbReference>
<organism evidence="1 2">
    <name type="scientific">Tunturiibacter empetritectus</name>
    <dbReference type="NCBI Taxonomy" id="3069691"/>
    <lineage>
        <taxon>Bacteria</taxon>
        <taxon>Pseudomonadati</taxon>
        <taxon>Acidobacteriota</taxon>
        <taxon>Terriglobia</taxon>
        <taxon>Terriglobales</taxon>
        <taxon>Acidobacteriaceae</taxon>
        <taxon>Tunturiibacter</taxon>
    </lineage>
</organism>
<accession>A0A7W8IL72</accession>
<comment type="caution">
    <text evidence="1">The sequence shown here is derived from an EMBL/GenBank/DDBJ whole genome shotgun (WGS) entry which is preliminary data.</text>
</comment>
<protein>
    <submittedName>
        <fullName evidence="1">Uncharacterized protein</fullName>
    </submittedName>
</protein>
<name>A0A7W8IL72_9BACT</name>
<reference evidence="1" key="1">
    <citation type="submission" date="2020-08" db="EMBL/GenBank/DDBJ databases">
        <title>Genomic Encyclopedia of Type Strains, Phase IV (KMG-V): Genome sequencing to study the core and pangenomes of soil and plant-associated prokaryotes.</title>
        <authorList>
            <person name="Whitman W."/>
        </authorList>
    </citation>
    <scope>NUCLEOTIDE SEQUENCE [LARGE SCALE GENOMIC DNA]</scope>
    <source>
        <strain evidence="1">M8UP27</strain>
    </source>
</reference>
<gene>
    <name evidence="1" type="ORF">HDF09_003797</name>
</gene>
<sequence>MFIYLGLDLYVLLSRFSVHCPQKAETT</sequence>
<proteinExistence type="predicted"/>
<evidence type="ECO:0000313" key="2">
    <source>
        <dbReference type="Proteomes" id="UP000568106"/>
    </source>
</evidence>
<dbReference type="AlphaFoldDB" id="A0A7W8IL72"/>
<evidence type="ECO:0000313" key="1">
    <source>
        <dbReference type="EMBL" id="MBB5319098.1"/>
    </source>
</evidence>